<sequence>MYRHRNPKKLTYTELVAQAKNIDADDSDNSSDDWDYEPDGNNSDSDASDADEAIDGNIAEDNLETSSLNEETGSDDEKQTQIKDADFLRFQNNNDIFVPRFTVPDERTTETTLSRDMNEVDISLELFPKGLPMFITGCTNLRLKQFKTNSAKKRQPTIMK</sequence>
<dbReference type="EMBL" id="JABFTP020000165">
    <property type="protein sequence ID" value="KAL3284350.1"/>
    <property type="molecule type" value="Genomic_DNA"/>
</dbReference>
<name>A0ABD2P075_9CUCU</name>
<gene>
    <name evidence="2" type="ORF">HHI36_018514</name>
</gene>
<protein>
    <submittedName>
        <fullName evidence="2">Uncharacterized protein</fullName>
    </submittedName>
</protein>
<keyword evidence="3" id="KW-1185">Reference proteome</keyword>
<proteinExistence type="predicted"/>
<dbReference type="Proteomes" id="UP001516400">
    <property type="component" value="Unassembled WGS sequence"/>
</dbReference>
<evidence type="ECO:0000313" key="3">
    <source>
        <dbReference type="Proteomes" id="UP001516400"/>
    </source>
</evidence>
<evidence type="ECO:0000256" key="1">
    <source>
        <dbReference type="SAM" id="MobiDB-lite"/>
    </source>
</evidence>
<dbReference type="AlphaFoldDB" id="A0ABD2P075"/>
<organism evidence="2 3">
    <name type="scientific">Cryptolaemus montrouzieri</name>
    <dbReference type="NCBI Taxonomy" id="559131"/>
    <lineage>
        <taxon>Eukaryota</taxon>
        <taxon>Metazoa</taxon>
        <taxon>Ecdysozoa</taxon>
        <taxon>Arthropoda</taxon>
        <taxon>Hexapoda</taxon>
        <taxon>Insecta</taxon>
        <taxon>Pterygota</taxon>
        <taxon>Neoptera</taxon>
        <taxon>Endopterygota</taxon>
        <taxon>Coleoptera</taxon>
        <taxon>Polyphaga</taxon>
        <taxon>Cucujiformia</taxon>
        <taxon>Coccinelloidea</taxon>
        <taxon>Coccinellidae</taxon>
        <taxon>Scymninae</taxon>
        <taxon>Scymnini</taxon>
        <taxon>Cryptolaemus</taxon>
    </lineage>
</organism>
<reference evidence="2 3" key="1">
    <citation type="journal article" date="2021" name="BMC Biol.">
        <title>Horizontally acquired antibacterial genes associated with adaptive radiation of ladybird beetles.</title>
        <authorList>
            <person name="Li H.S."/>
            <person name="Tang X.F."/>
            <person name="Huang Y.H."/>
            <person name="Xu Z.Y."/>
            <person name="Chen M.L."/>
            <person name="Du X.Y."/>
            <person name="Qiu B.Y."/>
            <person name="Chen P.T."/>
            <person name="Zhang W."/>
            <person name="Slipinski A."/>
            <person name="Escalona H.E."/>
            <person name="Waterhouse R.M."/>
            <person name="Zwick A."/>
            <person name="Pang H."/>
        </authorList>
    </citation>
    <scope>NUCLEOTIDE SEQUENCE [LARGE SCALE GENOMIC DNA]</scope>
    <source>
        <strain evidence="2">SYSU2018</strain>
    </source>
</reference>
<feature type="compositionally biased region" description="Acidic residues" evidence="1">
    <location>
        <begin position="24"/>
        <end position="38"/>
    </location>
</feature>
<accession>A0ABD2P075</accession>
<feature type="region of interest" description="Disordered" evidence="1">
    <location>
        <begin position="20"/>
        <end position="83"/>
    </location>
</feature>
<comment type="caution">
    <text evidence="2">The sequence shown here is derived from an EMBL/GenBank/DDBJ whole genome shotgun (WGS) entry which is preliminary data.</text>
</comment>
<evidence type="ECO:0000313" key="2">
    <source>
        <dbReference type="EMBL" id="KAL3284350.1"/>
    </source>
</evidence>